<dbReference type="PRINTS" id="PR00039">
    <property type="entry name" value="HTHLYSR"/>
</dbReference>
<dbReference type="GO" id="GO:0003700">
    <property type="term" value="F:DNA-binding transcription factor activity"/>
    <property type="evidence" value="ECO:0007669"/>
    <property type="project" value="InterPro"/>
</dbReference>
<evidence type="ECO:0000256" key="2">
    <source>
        <dbReference type="ARBA" id="ARBA00023015"/>
    </source>
</evidence>
<accession>A0A1M6SHF5</accession>
<dbReference type="InterPro" id="IPR005119">
    <property type="entry name" value="LysR_subst-bd"/>
</dbReference>
<dbReference type="SUPFAM" id="SSF53850">
    <property type="entry name" value="Periplasmic binding protein-like II"/>
    <property type="match status" value="1"/>
</dbReference>
<dbReference type="STRING" id="1121421.SAMN02745123_01890"/>
<dbReference type="InterPro" id="IPR000847">
    <property type="entry name" value="LysR_HTH_N"/>
</dbReference>
<proteinExistence type="inferred from homology"/>
<dbReference type="PANTHER" id="PTHR30126:SF40">
    <property type="entry name" value="HTH-TYPE TRANSCRIPTIONAL REGULATOR GLTR"/>
    <property type="match status" value="1"/>
</dbReference>
<protein>
    <submittedName>
        <fullName evidence="6">Transcriptional regulator, LysR family</fullName>
    </submittedName>
</protein>
<evidence type="ECO:0000313" key="6">
    <source>
        <dbReference type="EMBL" id="SHK44202.1"/>
    </source>
</evidence>
<dbReference type="SUPFAM" id="SSF46785">
    <property type="entry name" value="Winged helix' DNA-binding domain"/>
    <property type="match status" value="1"/>
</dbReference>
<dbReference type="Pfam" id="PF00126">
    <property type="entry name" value="HTH_1"/>
    <property type="match status" value="1"/>
</dbReference>
<reference evidence="7" key="1">
    <citation type="submission" date="2016-11" db="EMBL/GenBank/DDBJ databases">
        <authorList>
            <person name="Varghese N."/>
            <person name="Submissions S."/>
        </authorList>
    </citation>
    <scope>NUCLEOTIDE SEQUENCE [LARGE SCALE GENOMIC DNA]</scope>
    <source>
        <strain evidence="7">DSM 10349</strain>
    </source>
</reference>
<dbReference type="Proteomes" id="UP000183997">
    <property type="component" value="Unassembled WGS sequence"/>
</dbReference>
<keyword evidence="2" id="KW-0805">Transcription regulation</keyword>
<evidence type="ECO:0000259" key="5">
    <source>
        <dbReference type="PROSITE" id="PS50931"/>
    </source>
</evidence>
<dbReference type="InterPro" id="IPR036388">
    <property type="entry name" value="WH-like_DNA-bd_sf"/>
</dbReference>
<evidence type="ECO:0000256" key="3">
    <source>
        <dbReference type="ARBA" id="ARBA00023125"/>
    </source>
</evidence>
<comment type="similarity">
    <text evidence="1">Belongs to the LysR transcriptional regulatory family.</text>
</comment>
<feature type="domain" description="HTH lysR-type" evidence="5">
    <location>
        <begin position="1"/>
        <end position="58"/>
    </location>
</feature>
<keyword evidence="4" id="KW-0804">Transcription</keyword>
<dbReference type="Pfam" id="PF03466">
    <property type="entry name" value="LysR_substrate"/>
    <property type="match status" value="1"/>
</dbReference>
<dbReference type="AlphaFoldDB" id="A0A1M6SHF5"/>
<organism evidence="6 7">
    <name type="scientific">Desulforamulus aeronauticus DSM 10349</name>
    <dbReference type="NCBI Taxonomy" id="1121421"/>
    <lineage>
        <taxon>Bacteria</taxon>
        <taxon>Bacillati</taxon>
        <taxon>Bacillota</taxon>
        <taxon>Clostridia</taxon>
        <taxon>Eubacteriales</taxon>
        <taxon>Peptococcaceae</taxon>
        <taxon>Desulforamulus</taxon>
    </lineage>
</organism>
<evidence type="ECO:0000313" key="7">
    <source>
        <dbReference type="Proteomes" id="UP000183997"/>
    </source>
</evidence>
<evidence type="ECO:0000256" key="4">
    <source>
        <dbReference type="ARBA" id="ARBA00023163"/>
    </source>
</evidence>
<keyword evidence="7" id="KW-1185">Reference proteome</keyword>
<keyword evidence="3" id="KW-0238">DNA-binding</keyword>
<name>A0A1M6SHF5_9FIRM</name>
<dbReference type="FunFam" id="1.10.10.10:FF:000001">
    <property type="entry name" value="LysR family transcriptional regulator"/>
    <property type="match status" value="1"/>
</dbReference>
<dbReference type="PANTHER" id="PTHR30126">
    <property type="entry name" value="HTH-TYPE TRANSCRIPTIONAL REGULATOR"/>
    <property type="match status" value="1"/>
</dbReference>
<dbReference type="Gene3D" id="3.40.190.10">
    <property type="entry name" value="Periplasmic binding protein-like II"/>
    <property type="match status" value="2"/>
</dbReference>
<dbReference type="Gene3D" id="1.10.10.10">
    <property type="entry name" value="Winged helix-like DNA-binding domain superfamily/Winged helix DNA-binding domain"/>
    <property type="match status" value="1"/>
</dbReference>
<evidence type="ECO:0000256" key="1">
    <source>
        <dbReference type="ARBA" id="ARBA00009437"/>
    </source>
</evidence>
<gene>
    <name evidence="6" type="ORF">SAMN02745123_01890</name>
</gene>
<sequence>MRLEQLQYIIEVSKHKSITKAAKQLFIAQPSLSAAISNLEQELNTKIFNRTPEGVEATEMGRFIIEKASRILQEVEEINDACLNSSPVLKGTITISTLPAMSNYILLETFSIFKENHPLVNIIIKEDDNFGVMRELKTGDIDLGIIALLPHERDAYLTKFRDNHLQYEDLFTDELCLFVATNHVLAQKQQTETKEIQHFPLVIFKNNFSDREIEDSIHFKHPNVMRFHDRESMKKIIARGTAVGFLPRVTSLNDIYVSTGQIVPLSITDLDTTLYIGIMYQKEYLLPVQKNLYPH</sequence>
<dbReference type="RefSeq" id="WP_072913493.1">
    <property type="nucleotide sequence ID" value="NZ_FRAR01000013.1"/>
</dbReference>
<dbReference type="GO" id="GO:0000976">
    <property type="term" value="F:transcription cis-regulatory region binding"/>
    <property type="evidence" value="ECO:0007669"/>
    <property type="project" value="TreeGrafter"/>
</dbReference>
<dbReference type="CDD" id="cd05466">
    <property type="entry name" value="PBP2_LTTR_substrate"/>
    <property type="match status" value="1"/>
</dbReference>
<dbReference type="InterPro" id="IPR036390">
    <property type="entry name" value="WH_DNA-bd_sf"/>
</dbReference>
<dbReference type="EMBL" id="FRAR01000013">
    <property type="protein sequence ID" value="SHK44202.1"/>
    <property type="molecule type" value="Genomic_DNA"/>
</dbReference>
<dbReference type="PROSITE" id="PS50931">
    <property type="entry name" value="HTH_LYSR"/>
    <property type="match status" value="1"/>
</dbReference>